<dbReference type="AlphaFoldDB" id="A0A2D4HY13"/>
<dbReference type="GO" id="GO:0070971">
    <property type="term" value="C:endoplasmic reticulum exit site"/>
    <property type="evidence" value="ECO:0007669"/>
    <property type="project" value="TreeGrafter"/>
</dbReference>
<evidence type="ECO:0000256" key="3">
    <source>
        <dbReference type="ARBA" id="ARBA00022448"/>
    </source>
</evidence>
<dbReference type="GO" id="GO:0007030">
    <property type="term" value="P:Golgi organization"/>
    <property type="evidence" value="ECO:0007669"/>
    <property type="project" value="TreeGrafter"/>
</dbReference>
<evidence type="ECO:0000259" key="7">
    <source>
        <dbReference type="Pfam" id="PF12931"/>
    </source>
</evidence>
<evidence type="ECO:0000256" key="6">
    <source>
        <dbReference type="SAM" id="MobiDB-lite"/>
    </source>
</evidence>
<feature type="compositionally biased region" description="Polar residues" evidence="6">
    <location>
        <begin position="392"/>
        <end position="403"/>
    </location>
</feature>
<name>A0A2D4HY13_MICLE</name>
<dbReference type="PANTHER" id="PTHR13402">
    <property type="entry name" value="RGPR-RELATED"/>
    <property type="match status" value="1"/>
</dbReference>
<evidence type="ECO:0000256" key="5">
    <source>
        <dbReference type="ARBA" id="ARBA00022892"/>
    </source>
</evidence>
<evidence type="ECO:0000313" key="8">
    <source>
        <dbReference type="EMBL" id="LAA76796.1"/>
    </source>
</evidence>
<evidence type="ECO:0000256" key="4">
    <source>
        <dbReference type="ARBA" id="ARBA00022824"/>
    </source>
</evidence>
<keyword evidence="3" id="KW-0813">Transport</keyword>
<dbReference type="GO" id="GO:0016192">
    <property type="term" value="P:vesicle-mediated transport"/>
    <property type="evidence" value="ECO:0007669"/>
    <property type="project" value="UniProtKB-KW"/>
</dbReference>
<dbReference type="GO" id="GO:0070973">
    <property type="term" value="P:protein localization to endoplasmic reticulum exit site"/>
    <property type="evidence" value="ECO:0007669"/>
    <property type="project" value="TreeGrafter"/>
</dbReference>
<sequence length="520" mass="57748">MLSNQVGDLDLNSRAIITMGDTLAGKGLIEAAHFCYLMANVPFGHYPVQTDYMVLLGSSQSQAFSQFARIECIHRMEILEYCRLLGCPQAFIPSFQVYKLIYASRLVDYGLAAQALHYCEGVGRALLAQNQNAYPVLLAQVIKLADRLKFSDPRLLEKAEYEVDLEPDWLIELRARYQQWEDQSGFPITTSTQPEVFRGNGSISGLAPHFEFASAEVCWENLEHHPCRHPSPVNSTGHQPDVDQQLYICSGYGHPSERTVASLEACSAENDQNSTLSPGGLSNDPASHLKQPSGETVESCEMDHFPGDPKKHIPEHQATFNPRSRTISESSTITLSEDPPESPEASWDETSSEKKLMENTEQEAVKTPGFGWFRWFRSKANKEEAPSEKNPVASSDSTASVSQEKITQPFLVSHMNEAKSTARHCPPPLSSTEGSSFPKRYPEAQNSQGHSSMEATIVSDAGDQTSSFRHQYNPDNVPLPTTKGTVPLFNPAQVITPTASGIGHLQQNFQQYYPHHLQYK</sequence>
<dbReference type="GO" id="GO:0005789">
    <property type="term" value="C:endoplasmic reticulum membrane"/>
    <property type="evidence" value="ECO:0007669"/>
    <property type="project" value="UniProtKB-SubCell"/>
</dbReference>
<evidence type="ECO:0000256" key="2">
    <source>
        <dbReference type="ARBA" id="ARBA00005927"/>
    </source>
</evidence>
<dbReference type="GO" id="GO:0012507">
    <property type="term" value="C:ER to Golgi transport vesicle membrane"/>
    <property type="evidence" value="ECO:0007669"/>
    <property type="project" value="TreeGrafter"/>
</dbReference>
<keyword evidence="5" id="KW-0931">ER-Golgi transport</keyword>
<evidence type="ECO:0000256" key="1">
    <source>
        <dbReference type="ARBA" id="ARBA00004406"/>
    </source>
</evidence>
<feature type="region of interest" description="Disordered" evidence="6">
    <location>
        <begin position="382"/>
        <end position="403"/>
    </location>
</feature>
<dbReference type="EMBL" id="IACK01061540">
    <property type="protein sequence ID" value="LAA76796.1"/>
    <property type="molecule type" value="Transcribed_RNA"/>
</dbReference>
<keyword evidence="4" id="KW-0256">Endoplasmic reticulum</keyword>
<feature type="compositionally biased region" description="Low complexity" evidence="6">
    <location>
        <begin position="323"/>
        <end position="337"/>
    </location>
</feature>
<protein>
    <recommendedName>
        <fullName evidence="7">Sec16 Sec23-binding domain-containing protein</fullName>
    </recommendedName>
</protein>
<organism evidence="8">
    <name type="scientific">Micrurus lemniscatus lemniscatus</name>
    <dbReference type="NCBI Taxonomy" id="129467"/>
    <lineage>
        <taxon>Eukaryota</taxon>
        <taxon>Metazoa</taxon>
        <taxon>Chordata</taxon>
        <taxon>Craniata</taxon>
        <taxon>Vertebrata</taxon>
        <taxon>Euteleostomi</taxon>
        <taxon>Lepidosauria</taxon>
        <taxon>Squamata</taxon>
        <taxon>Bifurcata</taxon>
        <taxon>Unidentata</taxon>
        <taxon>Episquamata</taxon>
        <taxon>Toxicofera</taxon>
        <taxon>Serpentes</taxon>
        <taxon>Colubroidea</taxon>
        <taxon>Elapidae</taxon>
        <taxon>Elapinae</taxon>
        <taxon>Micrurus</taxon>
    </lineage>
</organism>
<dbReference type="CDD" id="cd09233">
    <property type="entry name" value="ACE1-Sec16-like"/>
    <property type="match status" value="1"/>
</dbReference>
<dbReference type="PANTHER" id="PTHR13402:SF11">
    <property type="entry name" value="PROTEIN TRANSPORT PROTEIN SEC16B"/>
    <property type="match status" value="1"/>
</dbReference>
<reference evidence="8" key="2">
    <citation type="submission" date="2017-11" db="EMBL/GenBank/DDBJ databases">
        <title>Coralsnake Venomics: Analyses of Venom Gland Transcriptomes and Proteomes of Six Brazilian Taxa.</title>
        <authorList>
            <person name="Aird S.D."/>
            <person name="Jorge da Silva N."/>
            <person name="Qiu L."/>
            <person name="Villar-Briones A."/>
            <person name="Aparecida-Saddi V."/>
            <person name="Campos-Telles M.P."/>
            <person name="Grau M."/>
            <person name="Mikheyev A.S."/>
        </authorList>
    </citation>
    <scope>NUCLEOTIDE SEQUENCE</scope>
    <source>
        <tissue evidence="8">Venom_gland</tissue>
    </source>
</reference>
<feature type="region of interest" description="Disordered" evidence="6">
    <location>
        <begin position="418"/>
        <end position="451"/>
    </location>
</feature>
<reference evidence="8" key="1">
    <citation type="submission" date="2017-07" db="EMBL/GenBank/DDBJ databases">
        <authorList>
            <person name="Mikheyev A."/>
            <person name="Grau M."/>
        </authorList>
    </citation>
    <scope>NUCLEOTIDE SEQUENCE</scope>
    <source>
        <tissue evidence="8">Venom_gland</tissue>
    </source>
</reference>
<feature type="compositionally biased region" description="Basic and acidic residues" evidence="6">
    <location>
        <begin position="301"/>
        <end position="315"/>
    </location>
</feature>
<dbReference type="Pfam" id="PF12931">
    <property type="entry name" value="TPR_Sec16"/>
    <property type="match status" value="1"/>
</dbReference>
<feature type="region of interest" description="Disordered" evidence="6">
    <location>
        <begin position="269"/>
        <end position="351"/>
    </location>
</feature>
<accession>A0A2D4HY13</accession>
<comment type="subcellular location">
    <subcellularLocation>
        <location evidence="1">Endoplasmic reticulum membrane</location>
        <topology evidence="1">Peripheral membrane protein</topology>
    </subcellularLocation>
</comment>
<comment type="similarity">
    <text evidence="2">Belongs to the SEC16 family.</text>
</comment>
<dbReference type="InterPro" id="IPR024298">
    <property type="entry name" value="Sec16_Sec23-bd"/>
</dbReference>
<feature type="domain" description="Sec16 Sec23-binding" evidence="7">
    <location>
        <begin position="3"/>
        <end position="150"/>
    </location>
</feature>
<proteinExistence type="inferred from homology"/>